<keyword evidence="3" id="KW-0349">Heme</keyword>
<dbReference type="Gene3D" id="1.10.489.10">
    <property type="entry name" value="Chloroperoxidase-like"/>
    <property type="match status" value="1"/>
</dbReference>
<dbReference type="GO" id="GO:0004601">
    <property type="term" value="F:peroxidase activity"/>
    <property type="evidence" value="ECO:0007669"/>
    <property type="project" value="UniProtKB-KW"/>
</dbReference>
<evidence type="ECO:0000256" key="2">
    <source>
        <dbReference type="ARBA" id="ARBA00022559"/>
    </source>
</evidence>
<comment type="similarity">
    <text evidence="7">Belongs to the chloroperoxidase family.</text>
</comment>
<dbReference type="AlphaFoldDB" id="A0A9P4LPR0"/>
<dbReference type="PANTHER" id="PTHR33577">
    <property type="entry name" value="STERIGMATOCYSTIN BIOSYNTHESIS PEROXIDASE STCC-RELATED"/>
    <property type="match status" value="1"/>
</dbReference>
<feature type="non-terminal residue" evidence="9">
    <location>
        <position position="1"/>
    </location>
</feature>
<dbReference type="InterPro" id="IPR000028">
    <property type="entry name" value="Chloroperoxidase"/>
</dbReference>
<evidence type="ECO:0000313" key="10">
    <source>
        <dbReference type="Proteomes" id="UP000799777"/>
    </source>
</evidence>
<keyword evidence="2" id="KW-0575">Peroxidase</keyword>
<evidence type="ECO:0000256" key="1">
    <source>
        <dbReference type="ARBA" id="ARBA00001970"/>
    </source>
</evidence>
<dbReference type="Proteomes" id="UP000799777">
    <property type="component" value="Unassembled WGS sequence"/>
</dbReference>
<evidence type="ECO:0000313" key="9">
    <source>
        <dbReference type="EMBL" id="KAF2031982.1"/>
    </source>
</evidence>
<sequence length="163" mass="18128">FFDLDMLHKAHGFIEHDGSLSRADMFFDTSNKLNPPVFDNFVSYFNNSKTINTASLANARARHAYDMSLANPEFRITQASITVILGENAMFLSIFGGAGRKPLARRDWVEYFFCNERLPVKLDWTPPSAPIGEFVGVTIDELIAQSPAGVPFTFSPTNTTATL</sequence>
<keyword evidence="6" id="KW-0408">Iron</keyword>
<dbReference type="EMBL" id="ML978176">
    <property type="protein sequence ID" value="KAF2031982.1"/>
    <property type="molecule type" value="Genomic_DNA"/>
</dbReference>
<comment type="caution">
    <text evidence="9">The sequence shown here is derived from an EMBL/GenBank/DDBJ whole genome shotgun (WGS) entry which is preliminary data.</text>
</comment>
<evidence type="ECO:0000256" key="5">
    <source>
        <dbReference type="ARBA" id="ARBA00023002"/>
    </source>
</evidence>
<dbReference type="Pfam" id="PF01328">
    <property type="entry name" value="Peroxidase_2"/>
    <property type="match status" value="1"/>
</dbReference>
<dbReference type="OrthoDB" id="407298at2759"/>
<dbReference type="GO" id="GO:0046872">
    <property type="term" value="F:metal ion binding"/>
    <property type="evidence" value="ECO:0007669"/>
    <property type="project" value="UniProtKB-KW"/>
</dbReference>
<name>A0A9P4LPR0_9PLEO</name>
<dbReference type="SUPFAM" id="SSF47571">
    <property type="entry name" value="Cloroperoxidase"/>
    <property type="match status" value="1"/>
</dbReference>
<comment type="cofactor">
    <cofactor evidence="1">
        <name>heme b</name>
        <dbReference type="ChEBI" id="CHEBI:60344"/>
    </cofactor>
</comment>
<dbReference type="InterPro" id="IPR036851">
    <property type="entry name" value="Chloroperoxidase-like_sf"/>
</dbReference>
<gene>
    <name evidence="9" type="ORF">EK21DRAFT_61941</name>
</gene>
<feature type="domain" description="Heme haloperoxidase family profile" evidence="8">
    <location>
        <begin position="1"/>
        <end position="144"/>
    </location>
</feature>
<dbReference type="PANTHER" id="PTHR33577:SF9">
    <property type="entry name" value="PEROXIDASE STCC"/>
    <property type="match status" value="1"/>
</dbReference>
<keyword evidence="5" id="KW-0560">Oxidoreductase</keyword>
<keyword evidence="4" id="KW-0479">Metal-binding</keyword>
<evidence type="ECO:0000256" key="3">
    <source>
        <dbReference type="ARBA" id="ARBA00022617"/>
    </source>
</evidence>
<evidence type="ECO:0000256" key="6">
    <source>
        <dbReference type="ARBA" id="ARBA00023004"/>
    </source>
</evidence>
<evidence type="ECO:0000256" key="4">
    <source>
        <dbReference type="ARBA" id="ARBA00022723"/>
    </source>
</evidence>
<evidence type="ECO:0000256" key="7">
    <source>
        <dbReference type="ARBA" id="ARBA00025795"/>
    </source>
</evidence>
<keyword evidence="10" id="KW-1185">Reference proteome</keyword>
<evidence type="ECO:0000259" key="8">
    <source>
        <dbReference type="PROSITE" id="PS51405"/>
    </source>
</evidence>
<reference evidence="9" key="1">
    <citation type="journal article" date="2020" name="Stud. Mycol.">
        <title>101 Dothideomycetes genomes: a test case for predicting lifestyles and emergence of pathogens.</title>
        <authorList>
            <person name="Haridas S."/>
            <person name="Albert R."/>
            <person name="Binder M."/>
            <person name="Bloem J."/>
            <person name="Labutti K."/>
            <person name="Salamov A."/>
            <person name="Andreopoulos B."/>
            <person name="Baker S."/>
            <person name="Barry K."/>
            <person name="Bills G."/>
            <person name="Bluhm B."/>
            <person name="Cannon C."/>
            <person name="Castanera R."/>
            <person name="Culley D."/>
            <person name="Daum C."/>
            <person name="Ezra D."/>
            <person name="Gonzalez J."/>
            <person name="Henrissat B."/>
            <person name="Kuo A."/>
            <person name="Liang C."/>
            <person name="Lipzen A."/>
            <person name="Lutzoni F."/>
            <person name="Magnuson J."/>
            <person name="Mondo S."/>
            <person name="Nolan M."/>
            <person name="Ohm R."/>
            <person name="Pangilinan J."/>
            <person name="Park H.-J."/>
            <person name="Ramirez L."/>
            <person name="Alfaro M."/>
            <person name="Sun H."/>
            <person name="Tritt A."/>
            <person name="Yoshinaga Y."/>
            <person name="Zwiers L.-H."/>
            <person name="Turgeon B."/>
            <person name="Goodwin S."/>
            <person name="Spatafora J."/>
            <person name="Crous P."/>
            <person name="Grigoriev I."/>
        </authorList>
    </citation>
    <scope>NUCLEOTIDE SEQUENCE</scope>
    <source>
        <strain evidence="9">CBS 110217</strain>
    </source>
</reference>
<protein>
    <recommendedName>
        <fullName evidence="8">Heme haloperoxidase family profile domain-containing protein</fullName>
    </recommendedName>
</protein>
<proteinExistence type="inferred from homology"/>
<organism evidence="9 10">
    <name type="scientific">Setomelanomma holmii</name>
    <dbReference type="NCBI Taxonomy" id="210430"/>
    <lineage>
        <taxon>Eukaryota</taxon>
        <taxon>Fungi</taxon>
        <taxon>Dikarya</taxon>
        <taxon>Ascomycota</taxon>
        <taxon>Pezizomycotina</taxon>
        <taxon>Dothideomycetes</taxon>
        <taxon>Pleosporomycetidae</taxon>
        <taxon>Pleosporales</taxon>
        <taxon>Pleosporineae</taxon>
        <taxon>Phaeosphaeriaceae</taxon>
        <taxon>Setomelanomma</taxon>
    </lineage>
</organism>
<dbReference type="PROSITE" id="PS51405">
    <property type="entry name" value="HEME_HALOPEROXIDASE"/>
    <property type="match status" value="1"/>
</dbReference>
<accession>A0A9P4LPR0</accession>